<evidence type="ECO:0000313" key="1">
    <source>
        <dbReference type="EMBL" id="KAF2470205.1"/>
    </source>
</evidence>
<accession>A0ACB6QTJ4</accession>
<dbReference type="Proteomes" id="UP000799755">
    <property type="component" value="Unassembled WGS sequence"/>
</dbReference>
<organism evidence="1 2">
    <name type="scientific">Lindgomyces ingoldianus</name>
    <dbReference type="NCBI Taxonomy" id="673940"/>
    <lineage>
        <taxon>Eukaryota</taxon>
        <taxon>Fungi</taxon>
        <taxon>Dikarya</taxon>
        <taxon>Ascomycota</taxon>
        <taxon>Pezizomycotina</taxon>
        <taxon>Dothideomycetes</taxon>
        <taxon>Pleosporomycetidae</taxon>
        <taxon>Pleosporales</taxon>
        <taxon>Lindgomycetaceae</taxon>
        <taxon>Lindgomyces</taxon>
    </lineage>
</organism>
<keyword evidence="2" id="KW-1185">Reference proteome</keyword>
<gene>
    <name evidence="1" type="ORF">BDR25DRAFT_355908</name>
</gene>
<name>A0ACB6QTJ4_9PLEO</name>
<proteinExistence type="predicted"/>
<protein>
    <submittedName>
        <fullName evidence="1">Uncharacterized protein</fullName>
    </submittedName>
</protein>
<reference evidence="1" key="1">
    <citation type="journal article" date="2020" name="Stud. Mycol.">
        <title>101 Dothideomycetes genomes: a test case for predicting lifestyles and emergence of pathogens.</title>
        <authorList>
            <person name="Haridas S."/>
            <person name="Albert R."/>
            <person name="Binder M."/>
            <person name="Bloem J."/>
            <person name="Labutti K."/>
            <person name="Salamov A."/>
            <person name="Andreopoulos B."/>
            <person name="Baker S."/>
            <person name="Barry K."/>
            <person name="Bills G."/>
            <person name="Bluhm B."/>
            <person name="Cannon C."/>
            <person name="Castanera R."/>
            <person name="Culley D."/>
            <person name="Daum C."/>
            <person name="Ezra D."/>
            <person name="Gonzalez J."/>
            <person name="Henrissat B."/>
            <person name="Kuo A."/>
            <person name="Liang C."/>
            <person name="Lipzen A."/>
            <person name="Lutzoni F."/>
            <person name="Magnuson J."/>
            <person name="Mondo S."/>
            <person name="Nolan M."/>
            <person name="Ohm R."/>
            <person name="Pangilinan J."/>
            <person name="Park H.-J."/>
            <person name="Ramirez L."/>
            <person name="Alfaro M."/>
            <person name="Sun H."/>
            <person name="Tritt A."/>
            <person name="Yoshinaga Y."/>
            <person name="Zwiers L.-H."/>
            <person name="Turgeon B."/>
            <person name="Goodwin S."/>
            <person name="Spatafora J."/>
            <person name="Crous P."/>
            <person name="Grigoriev I."/>
        </authorList>
    </citation>
    <scope>NUCLEOTIDE SEQUENCE</scope>
    <source>
        <strain evidence="1">ATCC 200398</strain>
    </source>
</reference>
<evidence type="ECO:0000313" key="2">
    <source>
        <dbReference type="Proteomes" id="UP000799755"/>
    </source>
</evidence>
<sequence>MVCTSIPAYWHGVAFMETLSAFQITPSLFFSFEQDVKNKPNGTFAIEARKGKSELAPSLSSWFENSQDFDLDAFSLPSKRALSPVNGPSFTPFERRILLYIQKTLSSLCYNASVFRYPSGNGLGRIFSASLTNIGIHMAHYLKILHCYSKPGSPSAGHDWLIPRTGYMAHSNIVDPHTIIDTLNNIPVLTIASRSQSNGHLEIPIYLHMSLSRASLANTTTQDVYIGTLKHCLGNTFDLLSKCILEPRKNNCPTKLSKISNFFSRHINPYKNYHQAALGTNSAGVPSLIRTAMLWYWVLVVLSYGQQTRKFPICEAFLRSRTEDGDEVLGGINRDSRGSDARIYTSAWSTVLVSLLWVETGAHDDLLANLITGGFSVQEFLLVDFLVPTIAYAVTIAEDFRIQPSIFTELVPRLTFDHMIFGYLLRCLFLDNKLFRGTCRNCPRGSTPMQKCSTAPPPGLQLQKAQIEDYHFRGESHLHPE</sequence>
<comment type="caution">
    <text evidence="1">The sequence shown here is derived from an EMBL/GenBank/DDBJ whole genome shotgun (WGS) entry which is preliminary data.</text>
</comment>
<dbReference type="EMBL" id="MU003509">
    <property type="protein sequence ID" value="KAF2470205.1"/>
    <property type="molecule type" value="Genomic_DNA"/>
</dbReference>